<evidence type="ECO:0000256" key="1">
    <source>
        <dbReference type="RuleBase" id="RU362114"/>
    </source>
</evidence>
<dbReference type="Proteomes" id="UP000297245">
    <property type="component" value="Unassembled WGS sequence"/>
</dbReference>
<dbReference type="GO" id="GO:1990404">
    <property type="term" value="F:NAD+-protein mono-ADP-ribosyltransferase activity"/>
    <property type="evidence" value="ECO:0007669"/>
    <property type="project" value="TreeGrafter"/>
</dbReference>
<keyword evidence="1" id="KW-0520">NAD</keyword>
<dbReference type="Gene3D" id="3.90.228.10">
    <property type="match status" value="2"/>
</dbReference>
<accession>A0A4S8MFR6</accession>
<sequence>MSTDSCAFGKPANFSATSKQLVCVDPSDKAYAKVEELFQKGWKHREKEKPVIHTLYEVICSQRSLDSYAEHKFQYRKRANEQLLFHGTSQACSFGMSPSNMALCHIPSCSLCSIVWNSFDVQKCGTRHHFQRFGRGIYVTSCSSKADDYFLGNPSISHSRVLLVNRVIVGKAAKYRFNATTLIKPPRGYNSVIGIPGGDLSYEETVVYHNDAIRPAYVVIYGKAPTVIPSMEAMPATVMEGLSCIQNTMTSQSSETQCICNLGVNQAVLCDLKSCGICNVVKSSFKTFAFGEHANNGRFGEGVYSYRNPQLADKFATSCTSSPYRVTIACDVVVENMVEVPESESLFVATADAIIPAYVIMYSA</sequence>
<evidence type="ECO:0000259" key="2">
    <source>
        <dbReference type="PROSITE" id="PS51059"/>
    </source>
</evidence>
<dbReference type="Pfam" id="PF00644">
    <property type="entry name" value="PARP"/>
    <property type="match status" value="1"/>
</dbReference>
<dbReference type="OrthoDB" id="9514740at2759"/>
<dbReference type="InterPro" id="IPR012317">
    <property type="entry name" value="Poly(ADP-ribose)pol_cat_dom"/>
</dbReference>
<dbReference type="PANTHER" id="PTHR45740">
    <property type="entry name" value="POLY [ADP-RIBOSE] POLYMERASE"/>
    <property type="match status" value="1"/>
</dbReference>
<dbReference type="EMBL" id="ML179092">
    <property type="protein sequence ID" value="THV01272.1"/>
    <property type="molecule type" value="Genomic_DNA"/>
</dbReference>
<proteinExistence type="predicted"/>
<dbReference type="GO" id="GO:0005634">
    <property type="term" value="C:nucleus"/>
    <property type="evidence" value="ECO:0007669"/>
    <property type="project" value="TreeGrafter"/>
</dbReference>
<evidence type="ECO:0000313" key="4">
    <source>
        <dbReference type="Proteomes" id="UP000297245"/>
    </source>
</evidence>
<keyword evidence="1" id="KW-0808">Transferase</keyword>
<protein>
    <recommendedName>
        <fullName evidence="1">Poly [ADP-ribose] polymerase</fullName>
        <shortName evidence="1">PARP</shortName>
        <ecNumber evidence="1">2.4.2.-</ecNumber>
    </recommendedName>
</protein>
<dbReference type="PROSITE" id="PS51059">
    <property type="entry name" value="PARP_CATALYTIC"/>
    <property type="match status" value="1"/>
</dbReference>
<dbReference type="GO" id="GO:0003950">
    <property type="term" value="F:NAD+ poly-ADP-ribosyltransferase activity"/>
    <property type="evidence" value="ECO:0007669"/>
    <property type="project" value="UniProtKB-UniRule"/>
</dbReference>
<organism evidence="3 4">
    <name type="scientific">Dendrothele bispora (strain CBS 962.96)</name>
    <dbReference type="NCBI Taxonomy" id="1314807"/>
    <lineage>
        <taxon>Eukaryota</taxon>
        <taxon>Fungi</taxon>
        <taxon>Dikarya</taxon>
        <taxon>Basidiomycota</taxon>
        <taxon>Agaricomycotina</taxon>
        <taxon>Agaricomycetes</taxon>
        <taxon>Agaricomycetidae</taxon>
        <taxon>Agaricales</taxon>
        <taxon>Agaricales incertae sedis</taxon>
        <taxon>Dendrothele</taxon>
    </lineage>
</organism>
<reference evidence="3 4" key="1">
    <citation type="journal article" date="2019" name="Nat. Ecol. Evol.">
        <title>Megaphylogeny resolves global patterns of mushroom evolution.</title>
        <authorList>
            <person name="Varga T."/>
            <person name="Krizsan K."/>
            <person name="Foldi C."/>
            <person name="Dima B."/>
            <person name="Sanchez-Garcia M."/>
            <person name="Sanchez-Ramirez S."/>
            <person name="Szollosi G.J."/>
            <person name="Szarkandi J.G."/>
            <person name="Papp V."/>
            <person name="Albert L."/>
            <person name="Andreopoulos W."/>
            <person name="Angelini C."/>
            <person name="Antonin V."/>
            <person name="Barry K.W."/>
            <person name="Bougher N.L."/>
            <person name="Buchanan P."/>
            <person name="Buyck B."/>
            <person name="Bense V."/>
            <person name="Catcheside P."/>
            <person name="Chovatia M."/>
            <person name="Cooper J."/>
            <person name="Damon W."/>
            <person name="Desjardin D."/>
            <person name="Finy P."/>
            <person name="Geml J."/>
            <person name="Haridas S."/>
            <person name="Hughes K."/>
            <person name="Justo A."/>
            <person name="Karasinski D."/>
            <person name="Kautmanova I."/>
            <person name="Kiss B."/>
            <person name="Kocsube S."/>
            <person name="Kotiranta H."/>
            <person name="LaButti K.M."/>
            <person name="Lechner B.E."/>
            <person name="Liimatainen K."/>
            <person name="Lipzen A."/>
            <person name="Lukacs Z."/>
            <person name="Mihaltcheva S."/>
            <person name="Morgado L.N."/>
            <person name="Niskanen T."/>
            <person name="Noordeloos M.E."/>
            <person name="Ohm R.A."/>
            <person name="Ortiz-Santana B."/>
            <person name="Ovrebo C."/>
            <person name="Racz N."/>
            <person name="Riley R."/>
            <person name="Savchenko A."/>
            <person name="Shiryaev A."/>
            <person name="Soop K."/>
            <person name="Spirin V."/>
            <person name="Szebenyi C."/>
            <person name="Tomsovsky M."/>
            <person name="Tulloss R.E."/>
            <person name="Uehling J."/>
            <person name="Grigoriev I.V."/>
            <person name="Vagvolgyi C."/>
            <person name="Papp T."/>
            <person name="Martin F.M."/>
            <person name="Miettinen O."/>
            <person name="Hibbett D.S."/>
            <person name="Nagy L.G."/>
        </authorList>
    </citation>
    <scope>NUCLEOTIDE SEQUENCE [LARGE SCALE GENOMIC DNA]</scope>
    <source>
        <strain evidence="3 4">CBS 962.96</strain>
    </source>
</reference>
<keyword evidence="4" id="KW-1185">Reference proteome</keyword>
<dbReference type="PANTHER" id="PTHR45740:SF2">
    <property type="entry name" value="POLY [ADP-RIBOSE] POLYMERASE"/>
    <property type="match status" value="1"/>
</dbReference>
<dbReference type="EC" id="2.4.2.-" evidence="1"/>
<feature type="domain" description="PARP catalytic" evidence="2">
    <location>
        <begin position="8"/>
        <end position="230"/>
    </location>
</feature>
<evidence type="ECO:0000313" key="3">
    <source>
        <dbReference type="EMBL" id="THV01272.1"/>
    </source>
</evidence>
<gene>
    <name evidence="3" type="ORF">K435DRAFT_963613</name>
</gene>
<dbReference type="SUPFAM" id="SSF56399">
    <property type="entry name" value="ADP-ribosylation"/>
    <property type="match status" value="2"/>
</dbReference>
<dbReference type="AlphaFoldDB" id="A0A4S8MFR6"/>
<dbReference type="InterPro" id="IPR051712">
    <property type="entry name" value="ARTD-AVP"/>
</dbReference>
<name>A0A4S8MFR6_DENBC</name>
<keyword evidence="1" id="KW-0328">Glycosyltransferase</keyword>